<proteinExistence type="predicted"/>
<dbReference type="Gene3D" id="3.40.50.300">
    <property type="entry name" value="P-loop containing nucleotide triphosphate hydrolases"/>
    <property type="match status" value="2"/>
</dbReference>
<dbReference type="SUPFAM" id="SSF52540">
    <property type="entry name" value="P-loop containing nucleoside triphosphate hydrolases"/>
    <property type="match status" value="1"/>
</dbReference>
<dbReference type="CDD" id="cd17935">
    <property type="entry name" value="EEXXQc_AQR"/>
    <property type="match status" value="1"/>
</dbReference>
<sequence>MKPRITPQGDVIFLGWARMAQKVQGFSVVEVGKTNVGESSPSRVRTDVTVNLHMHPDVRMEWESLRKHDVCFLITVHPTLSVVTVDDVTEKKNFSEQMGVRYIRGCEIEGMLDEEGKLIEEGPGSADNKPKFTSNERTFRVLMDPNQYQLDMNRTLKQSQDEVHTTFNIFLRRKPKENNFKAVLETTRELMNTECVVPDWIHNIFLGYGDPSDANYTKLVQTNHTFDFNDTFLSMEHLIQSFPQYQVRCEREDPDVQVPPFRVTFPSNRKRLPPDGPVPTDLEADVITVEPYEKANRGPYPYNQPKCNSIPFTPTQIEAVTSGMHPGLTMVVGPPGTGKTDVAVQIISNLYHNFPDQRTLIVTHSNQALNQLFEKIMCLDIEERHLLRLGHGEEALETEKDFSRFGRVNYILQLRLDLLEEVKRLQESLNVPGDVSYTCETAGHFFLYQVRSRWEKYRTEIKPADGEQRDVTKVHDCFPFHEYFSNAPQPLFKGVSYEDDVIIAEGCFTHIKRVFEQLNEFRAFELLRSGMDRINYLLIKTAKIIAMTCTHAAMKRHSFVELGFKYDNVIMEEAAQILEIETFIPLMLQTTEDNFNRLKRVILIGDHNQLPPVIKNMAFQKFSNMEQSMFTRFIRLGVPAVHLDAQGRARPFLRQLYSWRYEKLGDLPHILDSQEYKCANPGFCFDFQVVNVEDFNGRGEHEPNPYFYQNLGEAEFSVALFMYMRLQGYPPDKITILSTYNGQKHLIRDILRQRCADNPAFGLPDKVTTVDRYQGQQNDYIILSLVRTKAVGHLRDVRRLVVAMSRARLGLYVFARVGLFQNCFELSPAFRLLTRHPLALHLCPMECYPPLRPITYTPQNSVLVIRDMPHLASFVYDEYNRRINALTAKLGRDNVLLEPGTSLPPEDLTEETIEMYQMQLEEGELPPEEPEINPIIAARVDDSLTETARTILESLRQYQDKFPEELDDPPSPAPPSPNLPPGPFSFPMLPMLQEQRPLIGPLKFPLPNKDPEPMEASISEDSRSPINPIEGSELNQKAREMLEAIDNPKPVLPSEPEPVVSKVRDRSELGEDMDSGAQVRKIARMSSPDEATRYLEGDVPGIGDGLSRVSSDERTGRGVLGVEDSVKSSLPIVADRASERAAMLLERMEAQQQETLARSAEQRIHVIQPVVVVEPSPLLADTQTLNIQEIKVEEEVPNTPMDTNYNSGKRTPTMDESSESENEDTK</sequence>
<feature type="compositionally biased region" description="Pro residues" evidence="1">
    <location>
        <begin position="969"/>
        <end position="984"/>
    </location>
</feature>
<feature type="region of interest" description="Disordered" evidence="1">
    <location>
        <begin position="1046"/>
        <end position="1085"/>
    </location>
</feature>
<reference evidence="6 7" key="1">
    <citation type="journal article" date="2023" name="BMC Biol.">
        <title>The compact genome of the sponge Oopsacas minuta (Hexactinellida) is lacking key metazoan core genes.</title>
        <authorList>
            <person name="Santini S."/>
            <person name="Schenkelaars Q."/>
            <person name="Jourda C."/>
            <person name="Duchesne M."/>
            <person name="Belahbib H."/>
            <person name="Rocher C."/>
            <person name="Selva M."/>
            <person name="Riesgo A."/>
            <person name="Vervoort M."/>
            <person name="Leys S.P."/>
            <person name="Kodjabachian L."/>
            <person name="Le Bivic A."/>
            <person name="Borchiellini C."/>
            <person name="Claverie J.M."/>
            <person name="Renard E."/>
        </authorList>
    </citation>
    <scope>NUCLEOTIDE SEQUENCE [LARGE SCALE GENOMIC DNA]</scope>
    <source>
        <strain evidence="6">SPO-2</strain>
    </source>
</reference>
<protein>
    <submittedName>
        <fullName evidence="6">Intron-binding protein aquarius</fullName>
    </submittedName>
</protein>
<feature type="region of interest" description="Disordered" evidence="1">
    <location>
        <begin position="1008"/>
        <end position="1029"/>
    </location>
</feature>
<evidence type="ECO:0000259" key="3">
    <source>
        <dbReference type="Pfam" id="PF13087"/>
    </source>
</evidence>
<dbReference type="InterPro" id="IPR045055">
    <property type="entry name" value="DNA2/NAM7-like"/>
</dbReference>
<evidence type="ECO:0000259" key="4">
    <source>
        <dbReference type="Pfam" id="PF21143"/>
    </source>
</evidence>
<dbReference type="InterPro" id="IPR048967">
    <property type="entry name" value="Aquarius_insert"/>
</dbReference>
<comment type="caution">
    <text evidence="6">The sequence shown here is derived from an EMBL/GenBank/DDBJ whole genome shotgun (WGS) entry which is preliminary data.</text>
</comment>
<dbReference type="PANTHER" id="PTHR10887:SF5">
    <property type="entry name" value="RNA HELICASE AQUARIUS"/>
    <property type="match status" value="1"/>
</dbReference>
<dbReference type="InterPro" id="IPR027417">
    <property type="entry name" value="P-loop_NTPase"/>
</dbReference>
<feature type="domain" description="DNA2/NAM7 helicase helicase" evidence="2">
    <location>
        <begin position="315"/>
        <end position="616"/>
    </location>
</feature>
<feature type="region of interest" description="Disordered" evidence="1">
    <location>
        <begin position="1191"/>
        <end position="1226"/>
    </location>
</feature>
<dbReference type="Pfam" id="PF21144">
    <property type="entry name" value="Aquarius_N_3rd"/>
    <property type="match status" value="1"/>
</dbReference>
<feature type="domain" description="DNA2/NAM7 helicase-like C-terminal" evidence="3">
    <location>
        <begin position="625"/>
        <end position="815"/>
    </location>
</feature>
<accession>A0AAV7K7X5</accession>
<feature type="region of interest" description="Disordered" evidence="1">
    <location>
        <begin position="962"/>
        <end position="986"/>
    </location>
</feature>
<feature type="compositionally biased region" description="Polar residues" evidence="1">
    <location>
        <begin position="1200"/>
        <end position="1210"/>
    </location>
</feature>
<evidence type="ECO:0000259" key="2">
    <source>
        <dbReference type="Pfam" id="PF13086"/>
    </source>
</evidence>
<gene>
    <name evidence="6" type="ORF">LOD99_144</name>
</gene>
<evidence type="ECO:0000313" key="6">
    <source>
        <dbReference type="EMBL" id="KAI6657396.1"/>
    </source>
</evidence>
<dbReference type="GO" id="GO:0004386">
    <property type="term" value="F:helicase activity"/>
    <property type="evidence" value="ECO:0007669"/>
    <property type="project" value="InterPro"/>
</dbReference>
<name>A0AAV7K7X5_9METZ</name>
<evidence type="ECO:0000256" key="1">
    <source>
        <dbReference type="SAM" id="MobiDB-lite"/>
    </source>
</evidence>
<dbReference type="FunFam" id="3.40.50.300:FF:002863">
    <property type="entry name" value="Pre-mRNA-splicing factor cwf11"/>
    <property type="match status" value="1"/>
</dbReference>
<organism evidence="6 7">
    <name type="scientific">Oopsacas minuta</name>
    <dbReference type="NCBI Taxonomy" id="111878"/>
    <lineage>
        <taxon>Eukaryota</taxon>
        <taxon>Metazoa</taxon>
        <taxon>Porifera</taxon>
        <taxon>Hexactinellida</taxon>
        <taxon>Hexasterophora</taxon>
        <taxon>Lyssacinosida</taxon>
        <taxon>Leucopsacidae</taxon>
        <taxon>Oopsacas</taxon>
    </lineage>
</organism>
<evidence type="ECO:0000259" key="5">
    <source>
        <dbReference type="Pfam" id="PF21144"/>
    </source>
</evidence>
<feature type="domain" description="RNA helicase aquarius insertion" evidence="5">
    <location>
        <begin position="224"/>
        <end position="304"/>
    </location>
</feature>
<dbReference type="PANTHER" id="PTHR10887">
    <property type="entry name" value="DNA2/NAM7 HELICASE FAMILY"/>
    <property type="match status" value="1"/>
</dbReference>
<dbReference type="Pfam" id="PF13086">
    <property type="entry name" value="AAA_11"/>
    <property type="match status" value="1"/>
</dbReference>
<dbReference type="InterPro" id="IPR047187">
    <property type="entry name" value="SF1_C_Upf1"/>
</dbReference>
<evidence type="ECO:0000313" key="7">
    <source>
        <dbReference type="Proteomes" id="UP001165289"/>
    </source>
</evidence>
<dbReference type="Proteomes" id="UP001165289">
    <property type="component" value="Unassembled WGS sequence"/>
</dbReference>
<dbReference type="GO" id="GO:0071013">
    <property type="term" value="C:catalytic step 2 spliceosome"/>
    <property type="evidence" value="ECO:0007669"/>
    <property type="project" value="TreeGrafter"/>
</dbReference>
<dbReference type="GO" id="GO:0003729">
    <property type="term" value="F:mRNA binding"/>
    <property type="evidence" value="ECO:0007669"/>
    <property type="project" value="TreeGrafter"/>
</dbReference>
<dbReference type="EMBL" id="JAKMXF010000111">
    <property type="protein sequence ID" value="KAI6657396.1"/>
    <property type="molecule type" value="Genomic_DNA"/>
</dbReference>
<dbReference type="Pfam" id="PF13087">
    <property type="entry name" value="AAA_12"/>
    <property type="match status" value="1"/>
</dbReference>
<dbReference type="InterPro" id="IPR048966">
    <property type="entry name" value="Aquarius_b-barrel"/>
</dbReference>
<dbReference type="InterPro" id="IPR041677">
    <property type="entry name" value="DNA2/NAM7_AAA_11"/>
</dbReference>
<feature type="domain" description="RNA helicase aquarius beta-barrel" evidence="4">
    <location>
        <begin position="3"/>
        <end position="173"/>
    </location>
</feature>
<dbReference type="CDD" id="cd18808">
    <property type="entry name" value="SF1_C_Upf1"/>
    <property type="match status" value="1"/>
</dbReference>
<feature type="compositionally biased region" description="Acidic residues" evidence="1">
    <location>
        <begin position="1216"/>
        <end position="1226"/>
    </location>
</feature>
<dbReference type="InterPro" id="IPR041679">
    <property type="entry name" value="DNA2/NAM7-like_C"/>
</dbReference>
<keyword evidence="7" id="KW-1185">Reference proteome</keyword>
<dbReference type="AlphaFoldDB" id="A0AAV7K7X5"/>
<dbReference type="Pfam" id="PF21143">
    <property type="entry name" value="Aquarius_N_2nd"/>
    <property type="match status" value="1"/>
</dbReference>